<evidence type="ECO:0000313" key="2">
    <source>
        <dbReference type="EMBL" id="QHR73796.1"/>
    </source>
</evidence>
<dbReference type="Proteomes" id="UP000464502">
    <property type="component" value="Segment"/>
</dbReference>
<proteinExistence type="predicted"/>
<keyword evidence="3" id="KW-1185">Reference proteome</keyword>
<name>A0A6B9X9K8_9CAUD</name>
<evidence type="ECO:0000259" key="1">
    <source>
        <dbReference type="Pfam" id="PF14216"/>
    </source>
</evidence>
<evidence type="ECO:0000313" key="3">
    <source>
        <dbReference type="Proteomes" id="UP000464502"/>
    </source>
</evidence>
<protein>
    <recommendedName>
        <fullName evidence="1">DUF4326 domain-containing protein</fullName>
    </recommendedName>
</protein>
<gene>
    <name evidence="2" type="ORF">alia_82</name>
</gene>
<organism evidence="2 3">
    <name type="scientific">Escherichia phage alia</name>
    <dbReference type="NCBI Taxonomy" id="2696379"/>
    <lineage>
        <taxon>Viruses</taxon>
        <taxon>Duplodnaviria</taxon>
        <taxon>Heunggongvirae</taxon>
        <taxon>Uroviricota</taxon>
        <taxon>Caudoviricetes</taxon>
        <taxon>Stephanstirmvirinae</taxon>
        <taxon>Justusliebigvirus</taxon>
        <taxon>Justusliebigvirus alia</taxon>
    </lineage>
</organism>
<accession>A0A6B9X9K8</accession>
<reference evidence="3" key="1">
    <citation type="submission" date="2019-12" db="EMBL/GenBank/DDBJ databases">
        <authorList>
            <person name="Olsen N.S."/>
            <person name="Junco L.M.F."/>
            <person name="Kot W."/>
            <person name="Hansen L.H."/>
        </authorList>
    </citation>
    <scope>NUCLEOTIDE SEQUENCE [LARGE SCALE GENOMIC DNA]</scope>
</reference>
<dbReference type="InterPro" id="IPR025475">
    <property type="entry name" value="DUF4326"/>
</dbReference>
<sequence>MHRCVWVNMKVLNFYHLGKVIPEGAVYIGRAMPLMGLKASKFANPFKLKDDEPRGSTIQRYKEWLWKQIRCGKITLDDLLELEGKDLVCFCAPQPCHGDVLVAAVAWARAEWDKRHPTYTDDYWIWEDIYEDYTRN</sequence>
<feature type="domain" description="DUF4326" evidence="1">
    <location>
        <begin position="18"/>
        <end position="102"/>
    </location>
</feature>
<dbReference type="Pfam" id="PF14216">
    <property type="entry name" value="DUF4326"/>
    <property type="match status" value="1"/>
</dbReference>
<dbReference type="EMBL" id="MN850632">
    <property type="protein sequence ID" value="QHR73796.1"/>
    <property type="molecule type" value="Genomic_DNA"/>
</dbReference>